<dbReference type="EMBL" id="CM042018">
    <property type="protein sequence ID" value="KAI3827835.1"/>
    <property type="molecule type" value="Genomic_DNA"/>
</dbReference>
<reference evidence="2" key="1">
    <citation type="journal article" date="2022" name="Mol. Ecol. Resour.">
        <title>The genomes of chicory, endive, great burdock and yacon provide insights into Asteraceae palaeo-polyploidization history and plant inulin production.</title>
        <authorList>
            <person name="Fan W."/>
            <person name="Wang S."/>
            <person name="Wang H."/>
            <person name="Wang A."/>
            <person name="Jiang F."/>
            <person name="Liu H."/>
            <person name="Zhao H."/>
            <person name="Xu D."/>
            <person name="Zhang Y."/>
        </authorList>
    </citation>
    <scope>NUCLEOTIDE SEQUENCE [LARGE SCALE GENOMIC DNA]</scope>
    <source>
        <strain evidence="2">cv. Yunnan</strain>
    </source>
</reference>
<name>A0ACB9K6A2_9ASTR</name>
<dbReference type="Proteomes" id="UP001056120">
    <property type="component" value="Linkage Group LG01"/>
</dbReference>
<proteinExistence type="predicted"/>
<organism evidence="1 2">
    <name type="scientific">Smallanthus sonchifolius</name>
    <dbReference type="NCBI Taxonomy" id="185202"/>
    <lineage>
        <taxon>Eukaryota</taxon>
        <taxon>Viridiplantae</taxon>
        <taxon>Streptophyta</taxon>
        <taxon>Embryophyta</taxon>
        <taxon>Tracheophyta</taxon>
        <taxon>Spermatophyta</taxon>
        <taxon>Magnoliopsida</taxon>
        <taxon>eudicotyledons</taxon>
        <taxon>Gunneridae</taxon>
        <taxon>Pentapetalae</taxon>
        <taxon>asterids</taxon>
        <taxon>campanulids</taxon>
        <taxon>Asterales</taxon>
        <taxon>Asteraceae</taxon>
        <taxon>Asteroideae</taxon>
        <taxon>Heliantheae alliance</taxon>
        <taxon>Millerieae</taxon>
        <taxon>Smallanthus</taxon>
    </lineage>
</organism>
<sequence>MPPRRSPATNANTDIATILTQLVTQLTQANGATNGNNGGNGSNSGNNGGNGGNGGNNPSQCTFKHFNSCNPLKFFGTEGTTGLLQWFESIENTFLNSDCPDNLRVRHATSVKRLMTEEFCPRNEVKKLEAEFWDLAQDSGESLAYTTRFHELSLLVPQMVTPLSRCIEKYIGGLPRQIQDTVLGRNLATLEDAIRLSATLTDNHVKAGTLTKKGSKKVSETITPPTHNKETTTEPSRNNRKRKVRNFAVVTPAVPVNQAAPMVQAPAKKPYVGIYPLCATCNYHHPQTIPCRLCTHCGRYGHTINVCRAKALAGQVHPPNLTIRQVANQGAPVIANGRACYECGDPNHFRDQCPRLANARQGGARGRAFKINANEAQANNDVVNGTFLVNSQYASILFDTGADKSFVSLNFEPLLAKTRSQLEKPSPLK</sequence>
<gene>
    <name evidence="1" type="ORF">L1987_01922</name>
</gene>
<evidence type="ECO:0000313" key="2">
    <source>
        <dbReference type="Proteomes" id="UP001056120"/>
    </source>
</evidence>
<comment type="caution">
    <text evidence="1">The sequence shown here is derived from an EMBL/GenBank/DDBJ whole genome shotgun (WGS) entry which is preliminary data.</text>
</comment>
<reference evidence="1 2" key="2">
    <citation type="journal article" date="2022" name="Mol. Ecol. Resour.">
        <title>The genomes of chicory, endive, great burdock and yacon provide insights into Asteraceae paleo-polyploidization history and plant inulin production.</title>
        <authorList>
            <person name="Fan W."/>
            <person name="Wang S."/>
            <person name="Wang H."/>
            <person name="Wang A."/>
            <person name="Jiang F."/>
            <person name="Liu H."/>
            <person name="Zhao H."/>
            <person name="Xu D."/>
            <person name="Zhang Y."/>
        </authorList>
    </citation>
    <scope>NUCLEOTIDE SEQUENCE [LARGE SCALE GENOMIC DNA]</scope>
    <source>
        <strain evidence="2">cv. Yunnan</strain>
        <tissue evidence="1">Leaves</tissue>
    </source>
</reference>
<evidence type="ECO:0000313" key="1">
    <source>
        <dbReference type="EMBL" id="KAI3827835.1"/>
    </source>
</evidence>
<protein>
    <submittedName>
        <fullName evidence="1">Uncharacterized protein</fullName>
    </submittedName>
</protein>
<keyword evidence="2" id="KW-1185">Reference proteome</keyword>
<accession>A0ACB9K6A2</accession>